<sequence>MDTSLSLKNIALGTPLPEFWMAAEGKENHGSSSNLEPDETTTNSPEEQQNERESRKDKKQDQNTPTVPLYKLFSFADSTDYVLMLLGSLGAAGNGVSLPLMTVLFGNLIQSFGGASNGHDTLHRVSKVALEFVYLAIGAGIASFLQVACWMATGERQSARIRNLYLETILRQEIAFFDKETNTGEVIERMSGDTVFIQDAMGEKVGKFIQLTSTFFTGFIVAFAQGWLLTLVMLCTIPPLVITGGIMANIVAKMASRGQAAYGEAATVVEQTIGSIRTVASFTGEKLAVKKYDKSLVRAYNASVQEGLVAGLGLGMLMLFMFCGYSLGIWYGAKLILHKGYTGGKVINVIFAILTGSFSLGQIAPCMTAFAAGQAAAYKMFETINRKPEIDAYDPKGRRLDDIQGDIEFKDVYFSYPARPDEQIFRGFSLSIQKGTTVALVGESGSGKSTVVSLIERFYDPQVGEVLIDGINLKELQLSWIRGKIGLVSQEPVLFATSIKHNIAYGKNNATVEEIRAATELANAAKFIDKLPQGLDTMVGEHGTQLSGGQKQRVAIARAILKDPRILLLDEATSALDAESERIVQEALDRVMENRTTVIVAHRLSTIRNADSIAVIHRGSIVEKGSHVELLKNPAGAYSQLIRLQEVNQAQVTAHKSDSEKSDGGISSGQYSSKKLSLNRSISRGSSGRHSSHSFQAPFGLAMGFDAQDTSDNADPESPIEHSKEVPVLRLAYLNRPEIPILILGSFAAIVNGVIFPLFSILLSNVINAFYQPPHKLKKDSNFWSLMFLIFGGVSLFALPARTYFFGVAGSKLIRRIRLMTFEKVVSMEIEWFDNLENSSGAIGARLSADAAVVRSLVGDALALIVQNITTLVAGLAIAFIANWQLSLIVLALVPLLGANGYIQMKFMKGFSKDAKVMYEEASQVANDAVGGIRTVASFSAEEKVMGIYKQKCEGPMRKGIRQGLISGTGFGVSFFLLFCVYGASFYAGARLVESGKTTFDKVFRVFFALAMAAIGISQSSSLAPDSSKAKSASASVFAILDRKSKIDPSNDSGMTLENLKGNIELQHVSFRYPTRPDIQIFQDLCLTIPSGKTVALVGESGSGKSTVVSLLQRFYDPDSGEILLDGIEIKKLQLRWLRQQMGLVSQEPVLFNDTIRANIAYGKEGNVTEAEIIAAAELSNAHKFISSLHKGYDTLVGERGVHLSGGQKQRVAIGRAIVKDPKILLLDEATSALDAESERVVQDALDQVMVNRTTIVIAHRLSTIKGADVIAVVKNGVIVEKGKHETLLSIKGGAYASLVALHMSVAH</sequence>
<evidence type="ECO:0000256" key="5">
    <source>
        <dbReference type="ARBA" id="ARBA00022737"/>
    </source>
</evidence>
<dbReference type="PANTHER" id="PTHR43394:SF16">
    <property type="entry name" value="ABC TRANSPORTER B FAMILY MEMBER 4-LIKE ISOFORM X1"/>
    <property type="match status" value="1"/>
</dbReference>
<evidence type="ECO:0000256" key="9">
    <source>
        <dbReference type="ARBA" id="ARBA00023136"/>
    </source>
</evidence>
<dbReference type="CDD" id="cd03249">
    <property type="entry name" value="ABC_MTABC3_MDL1_MDL2"/>
    <property type="match status" value="2"/>
</dbReference>
<feature type="transmembrane region" description="Helical" evidence="12">
    <location>
        <begin position="208"/>
        <end position="225"/>
    </location>
</feature>
<feature type="transmembrane region" description="Helical" evidence="12">
    <location>
        <begin position="886"/>
        <end position="903"/>
    </location>
</feature>
<gene>
    <name evidence="15" type="ORF">ZIOFF_017090</name>
</gene>
<feature type="region of interest" description="Disordered" evidence="11">
    <location>
        <begin position="653"/>
        <end position="672"/>
    </location>
</feature>
<evidence type="ECO:0000256" key="2">
    <source>
        <dbReference type="ARBA" id="ARBA00007577"/>
    </source>
</evidence>
<feature type="compositionally biased region" description="Basic and acidic residues" evidence="11">
    <location>
        <begin position="49"/>
        <end position="61"/>
    </location>
</feature>
<dbReference type="GO" id="GO:0015421">
    <property type="term" value="F:ABC-type oligopeptide transporter activity"/>
    <property type="evidence" value="ECO:0007669"/>
    <property type="project" value="TreeGrafter"/>
</dbReference>
<keyword evidence="5" id="KW-0677">Repeat</keyword>
<feature type="transmembrane region" description="Helical" evidence="12">
    <location>
        <begin position="965"/>
        <end position="984"/>
    </location>
</feature>
<evidence type="ECO:0000313" key="15">
    <source>
        <dbReference type="EMBL" id="KAG6520060.1"/>
    </source>
</evidence>
<feature type="domain" description="ABC transmembrane type-1" evidence="14">
    <location>
        <begin position="85"/>
        <end position="372"/>
    </location>
</feature>
<evidence type="ECO:0000256" key="1">
    <source>
        <dbReference type="ARBA" id="ARBA00004651"/>
    </source>
</evidence>
<comment type="subcellular location">
    <subcellularLocation>
        <location evidence="1">Cell membrane</location>
        <topology evidence="1">Multi-pass membrane protein</topology>
    </subcellularLocation>
</comment>
<dbReference type="InterPro" id="IPR003593">
    <property type="entry name" value="AAA+_ATPase"/>
</dbReference>
<dbReference type="Gene3D" id="3.40.50.300">
    <property type="entry name" value="P-loop containing nucleotide triphosphate hydrolases"/>
    <property type="match status" value="2"/>
</dbReference>
<evidence type="ECO:0000259" key="14">
    <source>
        <dbReference type="PROSITE" id="PS50929"/>
    </source>
</evidence>
<dbReference type="CDD" id="cd18577">
    <property type="entry name" value="ABC_6TM_Pgp_ABCB1_D1_like"/>
    <property type="match status" value="1"/>
</dbReference>
<dbReference type="GO" id="GO:0005524">
    <property type="term" value="F:ATP binding"/>
    <property type="evidence" value="ECO:0007669"/>
    <property type="project" value="UniProtKB-KW"/>
</dbReference>
<dbReference type="PROSITE" id="PS50929">
    <property type="entry name" value="ABC_TM1F"/>
    <property type="match status" value="2"/>
</dbReference>
<dbReference type="SUPFAM" id="SSF90123">
    <property type="entry name" value="ABC transporter transmembrane region"/>
    <property type="match status" value="2"/>
</dbReference>
<evidence type="ECO:0000259" key="13">
    <source>
        <dbReference type="PROSITE" id="PS50893"/>
    </source>
</evidence>
<protein>
    <submittedName>
        <fullName evidence="15">Uncharacterized protein</fullName>
    </submittedName>
</protein>
<dbReference type="Pfam" id="PF00664">
    <property type="entry name" value="ABC_membrane"/>
    <property type="match status" value="2"/>
</dbReference>
<evidence type="ECO:0000256" key="8">
    <source>
        <dbReference type="ARBA" id="ARBA00022989"/>
    </source>
</evidence>
<dbReference type="InterPro" id="IPR017871">
    <property type="entry name" value="ABC_transporter-like_CS"/>
</dbReference>
<feature type="compositionally biased region" description="Polar residues" evidence="11">
    <location>
        <begin position="30"/>
        <end position="47"/>
    </location>
</feature>
<comment type="caution">
    <text evidence="15">The sequence shown here is derived from an EMBL/GenBank/DDBJ whole genome shotgun (WGS) entry which is preliminary data.</text>
</comment>
<evidence type="ECO:0000256" key="12">
    <source>
        <dbReference type="SAM" id="Phobius"/>
    </source>
</evidence>
<dbReference type="FunFam" id="3.40.50.300:FF:000066">
    <property type="entry name" value="ABC transporter B family member 1"/>
    <property type="match status" value="2"/>
</dbReference>
<dbReference type="PROSITE" id="PS00211">
    <property type="entry name" value="ABC_TRANSPORTER_1"/>
    <property type="match status" value="2"/>
</dbReference>
<evidence type="ECO:0000256" key="3">
    <source>
        <dbReference type="ARBA" id="ARBA00022448"/>
    </source>
</evidence>
<dbReference type="InterPro" id="IPR039421">
    <property type="entry name" value="Type_1_exporter"/>
</dbReference>
<feature type="domain" description="ABC transporter" evidence="13">
    <location>
        <begin position="1064"/>
        <end position="1301"/>
    </location>
</feature>
<feature type="domain" description="ABC transporter" evidence="13">
    <location>
        <begin position="407"/>
        <end position="643"/>
    </location>
</feature>
<dbReference type="GO" id="GO:0090374">
    <property type="term" value="P:oligopeptide export from mitochondrion"/>
    <property type="evidence" value="ECO:0007669"/>
    <property type="project" value="TreeGrafter"/>
</dbReference>
<evidence type="ECO:0000256" key="11">
    <source>
        <dbReference type="SAM" id="MobiDB-lite"/>
    </source>
</evidence>
<dbReference type="PANTHER" id="PTHR43394">
    <property type="entry name" value="ATP-DEPENDENT PERMEASE MDL1, MITOCHONDRIAL"/>
    <property type="match status" value="1"/>
</dbReference>
<feature type="transmembrane region" description="Helical" evidence="12">
    <location>
        <begin position="861"/>
        <end position="880"/>
    </location>
</feature>
<dbReference type="GO" id="GO:0016887">
    <property type="term" value="F:ATP hydrolysis activity"/>
    <property type="evidence" value="ECO:0007669"/>
    <property type="project" value="InterPro"/>
</dbReference>
<feature type="transmembrane region" description="Helical" evidence="12">
    <location>
        <begin position="81"/>
        <end position="112"/>
    </location>
</feature>
<evidence type="ECO:0000256" key="7">
    <source>
        <dbReference type="ARBA" id="ARBA00022840"/>
    </source>
</evidence>
<dbReference type="GO" id="GO:0005743">
    <property type="term" value="C:mitochondrial inner membrane"/>
    <property type="evidence" value="ECO:0007669"/>
    <property type="project" value="TreeGrafter"/>
</dbReference>
<dbReference type="GO" id="GO:0010329">
    <property type="term" value="F:auxin efflux transmembrane transporter activity"/>
    <property type="evidence" value="ECO:0007669"/>
    <property type="project" value="UniProtKB-ARBA"/>
</dbReference>
<dbReference type="SUPFAM" id="SSF52540">
    <property type="entry name" value="P-loop containing nucleoside triphosphate hydrolases"/>
    <property type="match status" value="2"/>
</dbReference>
<keyword evidence="10" id="KW-0325">Glycoprotein</keyword>
<comment type="similarity">
    <text evidence="2">Belongs to the ABC transporter superfamily. ABCB family. Multidrug resistance exporter (TC 3.A.1.201) subfamily.</text>
</comment>
<reference evidence="15 16" key="1">
    <citation type="submission" date="2020-08" db="EMBL/GenBank/DDBJ databases">
        <title>Plant Genome Project.</title>
        <authorList>
            <person name="Zhang R.-G."/>
        </authorList>
    </citation>
    <scope>NUCLEOTIDE SEQUENCE [LARGE SCALE GENOMIC DNA]</scope>
    <source>
        <tissue evidence="15">Rhizome</tissue>
    </source>
</reference>
<feature type="transmembrane region" description="Helical" evidence="12">
    <location>
        <begin position="231"/>
        <end position="252"/>
    </location>
</feature>
<proteinExistence type="inferred from homology"/>
<evidence type="ECO:0000313" key="16">
    <source>
        <dbReference type="Proteomes" id="UP000734854"/>
    </source>
</evidence>
<accession>A0A8J5HB76</accession>
<dbReference type="GO" id="GO:0005886">
    <property type="term" value="C:plasma membrane"/>
    <property type="evidence" value="ECO:0007669"/>
    <property type="project" value="UniProtKB-SubCell"/>
</dbReference>
<organism evidence="15 16">
    <name type="scientific">Zingiber officinale</name>
    <name type="common">Ginger</name>
    <name type="synonym">Amomum zingiber</name>
    <dbReference type="NCBI Taxonomy" id="94328"/>
    <lineage>
        <taxon>Eukaryota</taxon>
        <taxon>Viridiplantae</taxon>
        <taxon>Streptophyta</taxon>
        <taxon>Embryophyta</taxon>
        <taxon>Tracheophyta</taxon>
        <taxon>Spermatophyta</taxon>
        <taxon>Magnoliopsida</taxon>
        <taxon>Liliopsida</taxon>
        <taxon>Zingiberales</taxon>
        <taxon>Zingiberaceae</taxon>
        <taxon>Zingiber</taxon>
    </lineage>
</organism>
<feature type="transmembrane region" description="Helical" evidence="12">
    <location>
        <begin position="783"/>
        <end position="810"/>
    </location>
</feature>
<evidence type="ECO:0000256" key="4">
    <source>
        <dbReference type="ARBA" id="ARBA00022692"/>
    </source>
</evidence>
<feature type="transmembrane region" description="Helical" evidence="12">
    <location>
        <begin position="350"/>
        <end position="372"/>
    </location>
</feature>
<keyword evidence="9 12" id="KW-0472">Membrane</keyword>
<dbReference type="InterPro" id="IPR003439">
    <property type="entry name" value="ABC_transporter-like_ATP-bd"/>
</dbReference>
<dbReference type="GO" id="GO:0010328">
    <property type="term" value="F:auxin influx transmembrane transporter activity"/>
    <property type="evidence" value="ECO:0007669"/>
    <property type="project" value="UniProtKB-ARBA"/>
</dbReference>
<keyword evidence="4 12" id="KW-0812">Transmembrane</keyword>
<dbReference type="FunFam" id="1.20.1560.10:FF:000009">
    <property type="entry name" value="ABC transporter B family member 1"/>
    <property type="match status" value="1"/>
</dbReference>
<dbReference type="Pfam" id="PF00005">
    <property type="entry name" value="ABC_tran"/>
    <property type="match status" value="2"/>
</dbReference>
<dbReference type="PROSITE" id="PS50893">
    <property type="entry name" value="ABC_TRANSPORTER_2"/>
    <property type="match status" value="2"/>
</dbReference>
<dbReference type="FunFam" id="1.20.1560.10:FF:000044">
    <property type="entry name" value="ABC transporter B family member 9"/>
    <property type="match status" value="1"/>
</dbReference>
<keyword evidence="3" id="KW-0813">Transport</keyword>
<dbReference type="Proteomes" id="UP000734854">
    <property type="component" value="Unassembled WGS sequence"/>
</dbReference>
<feature type="transmembrane region" description="Helical" evidence="12">
    <location>
        <begin position="132"/>
        <end position="152"/>
    </location>
</feature>
<dbReference type="SMART" id="SM00382">
    <property type="entry name" value="AAA"/>
    <property type="match status" value="2"/>
</dbReference>
<keyword evidence="16" id="KW-1185">Reference proteome</keyword>
<keyword evidence="7" id="KW-0067">ATP-binding</keyword>
<feature type="domain" description="ABC transmembrane type-1" evidence="14">
    <location>
        <begin position="743"/>
        <end position="1029"/>
    </location>
</feature>
<dbReference type="InterPro" id="IPR011527">
    <property type="entry name" value="ABC1_TM_dom"/>
</dbReference>
<feature type="transmembrane region" description="Helical" evidence="12">
    <location>
        <begin position="739"/>
        <end position="763"/>
    </location>
</feature>
<dbReference type="InterPro" id="IPR036640">
    <property type="entry name" value="ABC1_TM_sf"/>
</dbReference>
<evidence type="ECO:0000256" key="6">
    <source>
        <dbReference type="ARBA" id="ARBA00022741"/>
    </source>
</evidence>
<feature type="transmembrane region" description="Helical" evidence="12">
    <location>
        <begin position="308"/>
        <end position="330"/>
    </location>
</feature>
<keyword evidence="6" id="KW-0547">Nucleotide-binding</keyword>
<name>A0A8J5HB76_ZINOF</name>
<dbReference type="Gene3D" id="1.20.1560.10">
    <property type="entry name" value="ABC transporter type 1, transmembrane domain"/>
    <property type="match status" value="1"/>
</dbReference>
<evidence type="ECO:0000256" key="10">
    <source>
        <dbReference type="ARBA" id="ARBA00023180"/>
    </source>
</evidence>
<dbReference type="FunFam" id="1.20.1560.10:FF:000025">
    <property type="entry name" value="ABC transporter B family member 9"/>
    <property type="match status" value="1"/>
</dbReference>
<dbReference type="CDD" id="cd18578">
    <property type="entry name" value="ABC_6TM_Pgp_ABCB1_D2_like"/>
    <property type="match status" value="1"/>
</dbReference>
<keyword evidence="8 12" id="KW-1133">Transmembrane helix</keyword>
<dbReference type="InterPro" id="IPR027417">
    <property type="entry name" value="P-loop_NTPase"/>
</dbReference>
<dbReference type="EMBL" id="JACMSC010000005">
    <property type="protein sequence ID" value="KAG6520060.1"/>
    <property type="molecule type" value="Genomic_DNA"/>
</dbReference>
<feature type="region of interest" description="Disordered" evidence="11">
    <location>
        <begin position="21"/>
        <end position="63"/>
    </location>
</feature>